<dbReference type="Pfam" id="PF04025">
    <property type="entry name" value="RemA-like"/>
    <property type="match status" value="1"/>
</dbReference>
<keyword evidence="2" id="KW-1185">Reference proteome</keyword>
<dbReference type="NCBIfam" id="NF046065">
    <property type="entry name" value="MtxRegRemB"/>
    <property type="match status" value="1"/>
</dbReference>
<sequence length="87" mass="9941">MFIHIGNESMIQTDQIISIINYDVLSSSHMMEAMLKSYKGKIVGSEDNARSIIFATDAIYFSALSVDTLTKRVHEKDIYYQVEMDVE</sequence>
<dbReference type="Proteomes" id="UP000321491">
    <property type="component" value="Unassembled WGS sequence"/>
</dbReference>
<dbReference type="RefSeq" id="WP_146937234.1">
    <property type="nucleotide sequence ID" value="NZ_BJXW01000013.1"/>
</dbReference>
<dbReference type="AlphaFoldDB" id="A0A511UX81"/>
<evidence type="ECO:0000313" key="2">
    <source>
        <dbReference type="Proteomes" id="UP000321491"/>
    </source>
</evidence>
<proteinExistence type="predicted"/>
<gene>
    <name evidence="1" type="ORF">CQU01_14750</name>
</gene>
<organism evidence="1 2">
    <name type="scientific">Cerasibacillus quisquiliarum</name>
    <dbReference type="NCBI Taxonomy" id="227865"/>
    <lineage>
        <taxon>Bacteria</taxon>
        <taxon>Bacillati</taxon>
        <taxon>Bacillota</taxon>
        <taxon>Bacilli</taxon>
        <taxon>Bacillales</taxon>
        <taxon>Bacillaceae</taxon>
        <taxon>Cerasibacillus</taxon>
    </lineage>
</organism>
<evidence type="ECO:0000313" key="1">
    <source>
        <dbReference type="EMBL" id="GEN31237.1"/>
    </source>
</evidence>
<protein>
    <recommendedName>
        <fullName evidence="3">DUF370 domain-containing protein</fullName>
    </recommendedName>
</protein>
<name>A0A511UX81_9BACI</name>
<dbReference type="EMBL" id="BJXW01000013">
    <property type="protein sequence ID" value="GEN31237.1"/>
    <property type="molecule type" value="Genomic_DNA"/>
</dbReference>
<reference evidence="1 2" key="1">
    <citation type="submission" date="2019-07" db="EMBL/GenBank/DDBJ databases">
        <title>Whole genome shotgun sequence of Cerasibacillus quisquiliarum NBRC 102429.</title>
        <authorList>
            <person name="Hosoyama A."/>
            <person name="Uohara A."/>
            <person name="Ohji S."/>
            <person name="Ichikawa N."/>
        </authorList>
    </citation>
    <scope>NUCLEOTIDE SEQUENCE [LARGE SCALE GENOMIC DNA]</scope>
    <source>
        <strain evidence="1 2">NBRC 102429</strain>
    </source>
</reference>
<dbReference type="InterPro" id="IPR007169">
    <property type="entry name" value="RemA-like"/>
</dbReference>
<evidence type="ECO:0008006" key="3">
    <source>
        <dbReference type="Google" id="ProtNLM"/>
    </source>
</evidence>
<dbReference type="OrthoDB" id="9811390at2"/>
<comment type="caution">
    <text evidence="1">The sequence shown here is derived from an EMBL/GenBank/DDBJ whole genome shotgun (WGS) entry which is preliminary data.</text>
</comment>
<accession>A0A511UX81</accession>